<keyword evidence="1" id="KW-0472">Membrane</keyword>
<dbReference type="Pfam" id="PF09834">
    <property type="entry name" value="DUF2061"/>
    <property type="match status" value="2"/>
</dbReference>
<keyword evidence="1" id="KW-0812">Transmembrane</keyword>
<evidence type="ECO:0000256" key="1">
    <source>
        <dbReference type="SAM" id="Phobius"/>
    </source>
</evidence>
<dbReference type="Proteomes" id="UP000199153">
    <property type="component" value="Unassembled WGS sequence"/>
</dbReference>
<feature type="domain" description="DUF2061" evidence="2">
    <location>
        <begin position="77"/>
        <end position="127"/>
    </location>
</feature>
<name>A0A1I5A719_9FLAO</name>
<evidence type="ECO:0000313" key="4">
    <source>
        <dbReference type="Proteomes" id="UP000199153"/>
    </source>
</evidence>
<keyword evidence="4" id="KW-1185">Reference proteome</keyword>
<sequence>MAKSYKRHIAKSITWRFIGTLDTILLAWLISGDPYTGLQIGFAEVVTKMLLYYLHERVWFKIRAGITKDGDSKKRHLAKTITWRVVGTIDTMILAWVISGDPMIGLKVGGAEVVTKMILYYLHERAWYKIDFGLKQRRKRIKEQQA</sequence>
<gene>
    <name evidence="3" type="ORF">SAMN05660413_01706</name>
</gene>
<dbReference type="AlphaFoldDB" id="A0A1I5A719"/>
<proteinExistence type="predicted"/>
<evidence type="ECO:0000313" key="3">
    <source>
        <dbReference type="EMBL" id="SFN58234.1"/>
    </source>
</evidence>
<keyword evidence="1" id="KW-1133">Transmembrane helix</keyword>
<feature type="transmembrane region" description="Helical" evidence="1">
    <location>
        <begin position="36"/>
        <end position="54"/>
    </location>
</feature>
<organism evidence="3 4">
    <name type="scientific">Salegentibacter flavus</name>
    <dbReference type="NCBI Taxonomy" id="287099"/>
    <lineage>
        <taxon>Bacteria</taxon>
        <taxon>Pseudomonadati</taxon>
        <taxon>Bacteroidota</taxon>
        <taxon>Flavobacteriia</taxon>
        <taxon>Flavobacteriales</taxon>
        <taxon>Flavobacteriaceae</taxon>
        <taxon>Salegentibacter</taxon>
    </lineage>
</organism>
<dbReference type="EMBL" id="FOVL01000009">
    <property type="protein sequence ID" value="SFN58234.1"/>
    <property type="molecule type" value="Genomic_DNA"/>
</dbReference>
<dbReference type="InterPro" id="IPR018638">
    <property type="entry name" value="DUF2061_membrane"/>
</dbReference>
<protein>
    <submittedName>
        <fullName evidence="3">Uncharacterized membrane protein</fullName>
    </submittedName>
</protein>
<reference evidence="3 4" key="1">
    <citation type="submission" date="2016-10" db="EMBL/GenBank/DDBJ databases">
        <authorList>
            <person name="de Groot N.N."/>
        </authorList>
    </citation>
    <scope>NUCLEOTIDE SEQUENCE [LARGE SCALE GENOMIC DNA]</scope>
    <source>
        <strain evidence="3 4">DSM 17794</strain>
    </source>
</reference>
<feature type="transmembrane region" description="Helical" evidence="1">
    <location>
        <begin position="12"/>
        <end position="30"/>
    </location>
</feature>
<feature type="domain" description="DUF2061" evidence="2">
    <location>
        <begin position="9"/>
        <end position="59"/>
    </location>
</feature>
<accession>A0A1I5A719</accession>
<dbReference type="STRING" id="287099.SAMN05660413_01706"/>
<evidence type="ECO:0000259" key="2">
    <source>
        <dbReference type="Pfam" id="PF09834"/>
    </source>
</evidence>